<reference evidence="1 2" key="1">
    <citation type="submission" date="2018-06" db="EMBL/GenBank/DDBJ databases">
        <title>Extensive metabolic versatility and redundancy in microbially diverse, dynamic hydrothermal sediments.</title>
        <authorList>
            <person name="Dombrowski N."/>
            <person name="Teske A."/>
            <person name="Baker B.J."/>
        </authorList>
    </citation>
    <scope>NUCLEOTIDE SEQUENCE [LARGE SCALE GENOMIC DNA]</scope>
    <source>
        <strain evidence="1">B47_G16</strain>
    </source>
</reference>
<dbReference type="AlphaFoldDB" id="A0A497E196"/>
<name>A0A497E196_UNCAE</name>
<proteinExistence type="predicted"/>
<gene>
    <name evidence="1" type="ORF">DRJ00_09320</name>
</gene>
<evidence type="ECO:0000313" key="2">
    <source>
        <dbReference type="Proteomes" id="UP000279422"/>
    </source>
</evidence>
<sequence length="68" mass="7939">MGKRQKASYHQVHSTKDIFCLRVKRMVDAYHKISISNIKLRAHKAPLRKEIELRTIPNDKTGIAEVRI</sequence>
<comment type="caution">
    <text evidence="1">The sequence shown here is derived from an EMBL/GenBank/DDBJ whole genome shotgun (WGS) entry which is preliminary data.</text>
</comment>
<dbReference type="Proteomes" id="UP000279422">
    <property type="component" value="Unassembled WGS sequence"/>
</dbReference>
<dbReference type="EMBL" id="QMPZ01000236">
    <property type="protein sequence ID" value="RLE06686.1"/>
    <property type="molecule type" value="Genomic_DNA"/>
</dbReference>
<protein>
    <submittedName>
        <fullName evidence="1">Uncharacterized protein</fullName>
    </submittedName>
</protein>
<evidence type="ECO:0000313" key="1">
    <source>
        <dbReference type="EMBL" id="RLE06686.1"/>
    </source>
</evidence>
<accession>A0A497E196</accession>
<organism evidence="1 2">
    <name type="scientific">Aerophobetes bacterium</name>
    <dbReference type="NCBI Taxonomy" id="2030807"/>
    <lineage>
        <taxon>Bacteria</taxon>
        <taxon>Candidatus Aerophobota</taxon>
    </lineage>
</organism>